<reference evidence="2" key="1">
    <citation type="journal article" date="2009" name="PLoS Genet.">
        <title>Organised genome dynamics in the Escherichia coli species results in highly diverse adaptive paths.</title>
        <authorList>
            <person name="Touchon M."/>
            <person name="Hoede C."/>
            <person name="Tenaillon O."/>
            <person name="Barbe V."/>
            <person name="Baeriswyl S."/>
            <person name="Bidet P."/>
            <person name="Bingen E."/>
            <person name="Bonacorsi S."/>
            <person name="Bouchier C."/>
            <person name="Bouvet O."/>
            <person name="Calteau A."/>
            <person name="Chiapello H."/>
            <person name="Clermont O."/>
            <person name="Cruveiller S."/>
            <person name="Danchin A."/>
            <person name="Diard M."/>
            <person name="Dossat C."/>
            <person name="Karoui M.E."/>
            <person name="Frapy E."/>
            <person name="Garry L."/>
            <person name="Ghigo J.M."/>
            <person name="Gilles A.M."/>
            <person name="Johnson J."/>
            <person name="Le Bouguenec C."/>
            <person name="Lescat M."/>
            <person name="Mangenot S."/>
            <person name="Martinez-Jehanne V."/>
            <person name="Matic I."/>
            <person name="Nassif X."/>
            <person name="Oztas S."/>
            <person name="Petit M.A."/>
            <person name="Pichon C."/>
            <person name="Rouy Z."/>
            <person name="Ruf C.S."/>
            <person name="Schneider D."/>
            <person name="Tourret J."/>
            <person name="Vacherie B."/>
            <person name="Vallenet D."/>
            <person name="Medigue C."/>
            <person name="Rocha E.P.C."/>
            <person name="Denamur E."/>
        </authorList>
    </citation>
    <scope>NUCLEOTIDE SEQUENCE [LARGE SCALE GENOMIC DNA]</scope>
    <source>
        <strain evidence="2">S88 / ExPEC</strain>
    </source>
</reference>
<dbReference type="AlphaFoldDB" id="B7MKR2"/>
<gene>
    <name evidence="1" type="ordered locus">ECS88_4692</name>
</gene>
<organism evidence="1 2">
    <name type="scientific">Escherichia coli O45:K1 (strain S88 / ExPEC)</name>
    <dbReference type="NCBI Taxonomy" id="585035"/>
    <lineage>
        <taxon>Bacteria</taxon>
        <taxon>Pseudomonadati</taxon>
        <taxon>Pseudomonadota</taxon>
        <taxon>Gammaproteobacteria</taxon>
        <taxon>Enterobacterales</taxon>
        <taxon>Enterobacteriaceae</taxon>
        <taxon>Escherichia</taxon>
    </lineage>
</organism>
<protein>
    <submittedName>
        <fullName evidence="1">Uncharacterized protein</fullName>
    </submittedName>
</protein>
<name>B7MKR2_ECO45</name>
<keyword evidence="2" id="KW-1185">Reference proteome</keyword>
<evidence type="ECO:0000313" key="1">
    <source>
        <dbReference type="EMBL" id="CAR05842.1"/>
    </source>
</evidence>
<dbReference type="EMBL" id="CU928161">
    <property type="protein sequence ID" value="CAR05842.1"/>
    <property type="molecule type" value="Genomic_DNA"/>
</dbReference>
<sequence>MVMENKPKRMRTPWAIEDIRYLETHYGVKKNAK</sequence>
<evidence type="ECO:0000313" key="2">
    <source>
        <dbReference type="Proteomes" id="UP000000747"/>
    </source>
</evidence>
<dbReference type="Proteomes" id="UP000000747">
    <property type="component" value="Chromosome"/>
</dbReference>
<accession>B7MKR2</accession>
<dbReference type="HOGENOM" id="CLU_3381629_0_0_6"/>
<dbReference type="KEGG" id="ecz:ECS88_4692"/>
<proteinExistence type="predicted"/>